<dbReference type="Proteomes" id="UP000324222">
    <property type="component" value="Unassembled WGS sequence"/>
</dbReference>
<reference evidence="1 2" key="1">
    <citation type="submission" date="2019-05" db="EMBL/GenBank/DDBJ databases">
        <title>Another draft genome of Portunus trituberculatus and its Hox gene families provides insights of decapod evolution.</title>
        <authorList>
            <person name="Jeong J.-H."/>
            <person name="Song I."/>
            <person name="Kim S."/>
            <person name="Choi T."/>
            <person name="Kim D."/>
            <person name="Ryu S."/>
            <person name="Kim W."/>
        </authorList>
    </citation>
    <scope>NUCLEOTIDE SEQUENCE [LARGE SCALE GENOMIC DNA]</scope>
    <source>
        <tissue evidence="1">Muscle</tissue>
    </source>
</reference>
<comment type="caution">
    <text evidence="1">The sequence shown here is derived from an EMBL/GenBank/DDBJ whole genome shotgun (WGS) entry which is preliminary data.</text>
</comment>
<proteinExistence type="predicted"/>
<evidence type="ECO:0000313" key="1">
    <source>
        <dbReference type="EMBL" id="MPC58271.1"/>
    </source>
</evidence>
<organism evidence="1 2">
    <name type="scientific">Portunus trituberculatus</name>
    <name type="common">Swimming crab</name>
    <name type="synonym">Neptunus trituberculatus</name>
    <dbReference type="NCBI Taxonomy" id="210409"/>
    <lineage>
        <taxon>Eukaryota</taxon>
        <taxon>Metazoa</taxon>
        <taxon>Ecdysozoa</taxon>
        <taxon>Arthropoda</taxon>
        <taxon>Crustacea</taxon>
        <taxon>Multicrustacea</taxon>
        <taxon>Malacostraca</taxon>
        <taxon>Eumalacostraca</taxon>
        <taxon>Eucarida</taxon>
        <taxon>Decapoda</taxon>
        <taxon>Pleocyemata</taxon>
        <taxon>Brachyura</taxon>
        <taxon>Eubrachyura</taxon>
        <taxon>Portunoidea</taxon>
        <taxon>Portunidae</taxon>
        <taxon>Portuninae</taxon>
        <taxon>Portunus</taxon>
    </lineage>
</organism>
<protein>
    <submittedName>
        <fullName evidence="1">Uncharacterized protein</fullName>
    </submittedName>
</protein>
<dbReference type="AlphaFoldDB" id="A0A5B7GDZ4"/>
<evidence type="ECO:0000313" key="2">
    <source>
        <dbReference type="Proteomes" id="UP000324222"/>
    </source>
</evidence>
<name>A0A5B7GDZ4_PORTR</name>
<dbReference type="EMBL" id="VSRR010015518">
    <property type="protein sequence ID" value="MPC58271.1"/>
    <property type="molecule type" value="Genomic_DNA"/>
</dbReference>
<gene>
    <name evidence="1" type="ORF">E2C01_052267</name>
</gene>
<sequence>MFEGRSTRRLPQIDYASSSLTDEKKCIEGCAKVYRPISPDLNSSQRGLVKYSQSASKSVIQSVCPPARPPARPPCLSSPLLVFTFVSVNDQSFQRGIGLYGHGFAFRDQMFSSGAGTEARQKGGGAGEGRDICRGGCSTQVMVLGVVG</sequence>
<keyword evidence="2" id="KW-1185">Reference proteome</keyword>
<accession>A0A5B7GDZ4</accession>